<feature type="domain" description="Dinitrogenase iron-molybdenum cofactor biosynthesis" evidence="1">
    <location>
        <begin position="9"/>
        <end position="96"/>
    </location>
</feature>
<comment type="caution">
    <text evidence="2">The sequence shown here is derived from an EMBL/GenBank/DDBJ whole genome shotgun (WGS) entry which is preliminary data.</text>
</comment>
<dbReference type="EMBL" id="JBJUVG010000007">
    <property type="protein sequence ID" value="MFM9413919.1"/>
    <property type="molecule type" value="Genomic_DNA"/>
</dbReference>
<evidence type="ECO:0000313" key="3">
    <source>
        <dbReference type="Proteomes" id="UP001631949"/>
    </source>
</evidence>
<keyword evidence="3" id="KW-1185">Reference proteome</keyword>
<evidence type="ECO:0000313" key="2">
    <source>
        <dbReference type="EMBL" id="MFM9413919.1"/>
    </source>
</evidence>
<dbReference type="Gene3D" id="3.30.420.130">
    <property type="entry name" value="Dinitrogenase iron-molybdenum cofactor biosynthesis domain"/>
    <property type="match status" value="1"/>
</dbReference>
<dbReference type="RefSeq" id="WP_408977532.1">
    <property type="nucleotide sequence ID" value="NZ_JBJUVG010000007.1"/>
</dbReference>
<dbReference type="CDD" id="cd00851">
    <property type="entry name" value="MTH1175"/>
    <property type="match status" value="1"/>
</dbReference>
<proteinExistence type="predicted"/>
<dbReference type="InterPro" id="IPR036105">
    <property type="entry name" value="DiNase_FeMo-co_biosyn_sf"/>
</dbReference>
<evidence type="ECO:0000259" key="1">
    <source>
        <dbReference type="Pfam" id="PF02579"/>
    </source>
</evidence>
<accession>A0ABW9GZ71</accession>
<dbReference type="Pfam" id="PF02579">
    <property type="entry name" value="Nitro_FeMo-Co"/>
    <property type="match status" value="1"/>
</dbReference>
<dbReference type="Proteomes" id="UP001631949">
    <property type="component" value="Unassembled WGS sequence"/>
</dbReference>
<organism evidence="2 3">
    <name type="scientific">Peptococcus simiae</name>
    <dbReference type="NCBI Taxonomy" id="1643805"/>
    <lineage>
        <taxon>Bacteria</taxon>
        <taxon>Bacillati</taxon>
        <taxon>Bacillota</taxon>
        <taxon>Clostridia</taxon>
        <taxon>Eubacteriales</taxon>
        <taxon>Peptococcaceae</taxon>
        <taxon>Peptococcus</taxon>
    </lineage>
</organism>
<dbReference type="InterPro" id="IPR003731">
    <property type="entry name" value="Di-Nase_FeMo-co_biosynth"/>
</dbReference>
<dbReference type="SUPFAM" id="SSF53146">
    <property type="entry name" value="Nitrogenase accessory factor-like"/>
    <property type="match status" value="1"/>
</dbReference>
<dbReference type="PANTHER" id="PTHR42983:SF1">
    <property type="entry name" value="IRON-MOLYBDENUM PROTEIN"/>
    <property type="match status" value="1"/>
</dbReference>
<sequence>MKVAVTYDQGEIFQHFGRTAYFKLFTIEDKTIQSSEVVDTAGNGHGALADFLKQLGVDTVICGNIGPGAQETLNKADIRFFGGVTGSVDQAVEDFLAGDLKYNPDVCCRDHDHTHEAGHSCGSADGGHCHD</sequence>
<reference evidence="2 3" key="1">
    <citation type="journal article" date="2016" name="Int. J. Syst. Evol. Microbiol.">
        <title>Peptococcus simiae sp. nov., isolated from rhesus macaque faeces and emended description of the genus Peptococcus.</title>
        <authorList>
            <person name="Shkoporov A.N."/>
            <person name="Efimov B.A."/>
            <person name="Kondova I."/>
            <person name="Ouwerling B."/>
            <person name="Chaplin A.V."/>
            <person name="Shcherbakova V.A."/>
            <person name="Langermans J.A.M."/>
        </authorList>
    </citation>
    <scope>NUCLEOTIDE SEQUENCE [LARGE SCALE GENOMIC DNA]</scope>
    <source>
        <strain evidence="2 3">M108</strain>
    </source>
</reference>
<gene>
    <name evidence="2" type="ORF">ACKQTC_06035</name>
</gene>
<protein>
    <submittedName>
        <fullName evidence="2">NifB/NifX family molybdenum-iron cluster-binding protein</fullName>
    </submittedName>
</protein>
<dbReference type="PANTHER" id="PTHR42983">
    <property type="entry name" value="DINITROGENASE IRON-MOLYBDENUM COFACTOR PROTEIN-RELATED"/>
    <property type="match status" value="1"/>
</dbReference>
<dbReference type="InterPro" id="IPR033913">
    <property type="entry name" value="MTH1175_dom"/>
</dbReference>
<name>A0ABW9GZ71_9FIRM</name>